<feature type="binding site" evidence="3">
    <location>
        <position position="27"/>
    </location>
    <ligand>
        <name>substrate</name>
    </ligand>
</feature>
<dbReference type="SFLD" id="SFLDG01135">
    <property type="entry name" value="C1.5.6:_HAD__Beta-PGM__Phospha"/>
    <property type="match status" value="1"/>
</dbReference>
<comment type="cofactor">
    <cofactor evidence="4">
        <name>Mg(2+)</name>
        <dbReference type="ChEBI" id="CHEBI:18420"/>
    </cofactor>
    <text evidence="4">Binds 2 magnesium ions per subunit.</text>
</comment>
<evidence type="ECO:0000313" key="7">
    <source>
        <dbReference type="Proteomes" id="UP000240987"/>
    </source>
</evidence>
<dbReference type="Gene3D" id="1.10.150.240">
    <property type="entry name" value="Putative phosphatase, domain 2"/>
    <property type="match status" value="1"/>
</dbReference>
<evidence type="ECO:0000256" key="4">
    <source>
        <dbReference type="PIRSR" id="PIRSR610972-3"/>
    </source>
</evidence>
<protein>
    <submittedName>
        <fullName evidence="6">Beta-phosphoglucomutase</fullName>
    </submittedName>
</protein>
<feature type="binding site" evidence="3">
    <location>
        <position position="54"/>
    </location>
    <ligand>
        <name>substrate</name>
    </ligand>
</feature>
<dbReference type="Pfam" id="PF13419">
    <property type="entry name" value="HAD_2"/>
    <property type="match status" value="1"/>
</dbReference>
<proteinExistence type="inferred from homology"/>
<feature type="binding site" evidence="4">
    <location>
        <position position="13"/>
    </location>
    <ligand>
        <name>Mg(2+)</name>
        <dbReference type="ChEBI" id="CHEBI:18420"/>
    </ligand>
</feature>
<feature type="site" description="Important for catalytic activity and assists the phosphoryl transfer reaction to Asp8 by balancing charge and orienting the reacting groups" evidence="5">
    <location>
        <position position="147"/>
    </location>
</feature>
<dbReference type="SUPFAM" id="SSF56784">
    <property type="entry name" value="HAD-like"/>
    <property type="match status" value="1"/>
</dbReference>
<dbReference type="InterPro" id="IPR036412">
    <property type="entry name" value="HAD-like_sf"/>
</dbReference>
<name>A0A2T3JPU3_9GAMM</name>
<dbReference type="InterPro" id="IPR010972">
    <property type="entry name" value="Beta-PGM"/>
</dbReference>
<evidence type="ECO:0000256" key="3">
    <source>
        <dbReference type="PIRSR" id="PIRSR610972-2"/>
    </source>
</evidence>
<dbReference type="GO" id="GO:0008801">
    <property type="term" value="F:beta-phosphoglucomutase activity"/>
    <property type="evidence" value="ECO:0007669"/>
    <property type="project" value="InterPro"/>
</dbReference>
<dbReference type="RefSeq" id="WP_107241461.1">
    <property type="nucleotide sequence ID" value="NZ_PYMJ01000002.1"/>
</dbReference>
<dbReference type="NCBIfam" id="TIGR01509">
    <property type="entry name" value="HAD-SF-IA-v3"/>
    <property type="match status" value="1"/>
</dbReference>
<feature type="binding site" evidence="3">
    <location>
        <begin position="116"/>
        <end position="120"/>
    </location>
    <ligand>
        <name>substrate</name>
    </ligand>
</feature>
<evidence type="ECO:0000313" key="6">
    <source>
        <dbReference type="EMBL" id="PSU51073.1"/>
    </source>
</evidence>
<dbReference type="Proteomes" id="UP000240987">
    <property type="component" value="Unassembled WGS sequence"/>
</dbReference>
<sequence length="216" mass="23696">MKETIKGVIFDLDGVLVDTACLHYEAWKKIADKLNISFSEKDNEKLKGVSRKDSLDIILSQGTEYFSEGEKSQLLLNKNNDYLTLVNQINKNDVLGGVVKLIEELKCKGMKISLGSASKNARLILELTGLYHYFDYIVDGNMVVKAKPAPDVFLMGAELLGLSPSECLVFEDAQSGVQAALAAGMKVVGVGEYALLHQATFVVPNLIGFSIEDYIK</sequence>
<dbReference type="PRINTS" id="PR00413">
    <property type="entry name" value="HADHALOGNASE"/>
</dbReference>
<dbReference type="SFLD" id="SFLDS00003">
    <property type="entry name" value="Haloacid_Dehalogenase"/>
    <property type="match status" value="1"/>
</dbReference>
<dbReference type="NCBIfam" id="TIGR02009">
    <property type="entry name" value="PGMB-YQAB-SF"/>
    <property type="match status" value="1"/>
</dbReference>
<feature type="binding site" evidence="4">
    <location>
        <position position="11"/>
    </location>
    <ligand>
        <name>Mg(2+)</name>
        <dbReference type="ChEBI" id="CHEBI:18420"/>
    </ligand>
</feature>
<keyword evidence="4" id="KW-0479">Metal-binding</keyword>
<reference evidence="6 7" key="1">
    <citation type="submission" date="2018-01" db="EMBL/GenBank/DDBJ databases">
        <title>Whole genome sequencing of Histamine producing bacteria.</title>
        <authorList>
            <person name="Butler K."/>
        </authorList>
    </citation>
    <scope>NUCLEOTIDE SEQUENCE [LARGE SCALE GENOMIC DNA]</scope>
    <source>
        <strain evidence="6 7">JCM 12947</strain>
    </source>
</reference>
<feature type="site" description="Important for catalytic activity and assists the phosphoryl transfer reaction to Asp8 by balancing charge and orienting the reacting groups" evidence="5">
    <location>
        <position position="116"/>
    </location>
</feature>
<evidence type="ECO:0000256" key="1">
    <source>
        <dbReference type="ARBA" id="ARBA00006171"/>
    </source>
</evidence>
<dbReference type="NCBIfam" id="TIGR01990">
    <property type="entry name" value="bPGM"/>
    <property type="match status" value="1"/>
</dbReference>
<keyword evidence="7" id="KW-1185">Reference proteome</keyword>
<dbReference type="InterPro" id="IPR010976">
    <property type="entry name" value="B-phosphoglucomutase_hydrolase"/>
</dbReference>
<feature type="binding site" evidence="3">
    <location>
        <position position="78"/>
    </location>
    <ligand>
        <name>substrate</name>
    </ligand>
</feature>
<evidence type="ECO:0000256" key="5">
    <source>
        <dbReference type="PIRSR" id="PIRSR610972-4"/>
    </source>
</evidence>
<dbReference type="EMBL" id="PYMJ01000002">
    <property type="protein sequence ID" value="PSU51073.1"/>
    <property type="molecule type" value="Genomic_DNA"/>
</dbReference>
<dbReference type="GO" id="GO:0050308">
    <property type="term" value="F:sugar-phosphatase activity"/>
    <property type="evidence" value="ECO:0007669"/>
    <property type="project" value="TreeGrafter"/>
</dbReference>
<gene>
    <name evidence="6" type="primary">pgmB</name>
    <name evidence="6" type="ORF">C9J12_03685</name>
</gene>
<dbReference type="OrthoDB" id="9800058at2"/>
<feature type="binding site" evidence="4">
    <location>
        <position position="171"/>
    </location>
    <ligand>
        <name>Mg(2+)</name>
        <dbReference type="ChEBI" id="CHEBI:18420"/>
    </ligand>
</feature>
<comment type="caution">
    <text evidence="6">The sequence shown here is derived from an EMBL/GenBank/DDBJ whole genome shotgun (WGS) entry which is preliminary data.</text>
</comment>
<dbReference type="GO" id="GO:0000287">
    <property type="term" value="F:magnesium ion binding"/>
    <property type="evidence" value="ECO:0007669"/>
    <property type="project" value="InterPro"/>
</dbReference>
<dbReference type="AlphaFoldDB" id="A0A2T3JPU3"/>
<organism evidence="6 7">
    <name type="scientific">Photobacterium frigidiphilum</name>
    <dbReference type="NCBI Taxonomy" id="264736"/>
    <lineage>
        <taxon>Bacteria</taxon>
        <taxon>Pseudomonadati</taxon>
        <taxon>Pseudomonadota</taxon>
        <taxon>Gammaproteobacteria</taxon>
        <taxon>Vibrionales</taxon>
        <taxon>Vibrionaceae</taxon>
        <taxon>Photobacterium</taxon>
    </lineage>
</organism>
<dbReference type="GO" id="GO:0005975">
    <property type="term" value="P:carbohydrate metabolic process"/>
    <property type="evidence" value="ECO:0007669"/>
    <property type="project" value="InterPro"/>
</dbReference>
<dbReference type="InterPro" id="IPR041492">
    <property type="entry name" value="HAD_2"/>
</dbReference>
<dbReference type="InterPro" id="IPR023214">
    <property type="entry name" value="HAD_sf"/>
</dbReference>
<dbReference type="CDD" id="cd02598">
    <property type="entry name" value="HAD_BPGM"/>
    <property type="match status" value="1"/>
</dbReference>
<dbReference type="InterPro" id="IPR023198">
    <property type="entry name" value="PGP-like_dom2"/>
</dbReference>
<feature type="binding site" evidence="3">
    <location>
        <begin position="11"/>
        <end position="13"/>
    </location>
    <ligand>
        <name>substrate</name>
    </ligand>
</feature>
<feature type="binding site" evidence="4">
    <location>
        <position position="172"/>
    </location>
    <ligand>
        <name>Mg(2+)</name>
        <dbReference type="ChEBI" id="CHEBI:18420"/>
    </ligand>
</feature>
<feature type="active site" description="Proton donor/acceptor" evidence="2">
    <location>
        <position position="13"/>
    </location>
</feature>
<feature type="binding site" evidence="3">
    <location>
        <begin position="46"/>
        <end position="51"/>
    </location>
    <ligand>
        <name>substrate</name>
    </ligand>
</feature>
<dbReference type="InterPro" id="IPR006439">
    <property type="entry name" value="HAD-SF_hydro_IA"/>
</dbReference>
<feature type="active site" description="Nucleophile" evidence="2">
    <location>
        <position position="11"/>
    </location>
</feature>
<dbReference type="SFLD" id="SFLDG01129">
    <property type="entry name" value="C1.5:_HAD__Beta-PGM__Phosphata"/>
    <property type="match status" value="1"/>
</dbReference>
<feature type="binding site" evidence="3">
    <location>
        <position position="147"/>
    </location>
    <ligand>
        <name>substrate</name>
    </ligand>
</feature>
<dbReference type="PANTHER" id="PTHR43481:SF4">
    <property type="entry name" value="GLYCEROL-1-PHOSPHATE PHOSPHOHYDROLASE 1-RELATED"/>
    <property type="match status" value="1"/>
</dbReference>
<evidence type="ECO:0000256" key="2">
    <source>
        <dbReference type="PIRSR" id="PIRSR610972-1"/>
    </source>
</evidence>
<keyword evidence="4" id="KW-0460">Magnesium</keyword>
<accession>A0A2T3JPU3</accession>
<dbReference type="Gene3D" id="3.40.50.1000">
    <property type="entry name" value="HAD superfamily/HAD-like"/>
    <property type="match status" value="1"/>
</dbReference>
<comment type="similarity">
    <text evidence="1">Belongs to the HAD-like hydrolase superfamily. CbbY/CbbZ/Gph/YieH family.</text>
</comment>
<dbReference type="PANTHER" id="PTHR43481">
    <property type="entry name" value="FRUCTOSE-1-PHOSPHATE PHOSPHATASE"/>
    <property type="match status" value="1"/>
</dbReference>
<dbReference type="InterPro" id="IPR051806">
    <property type="entry name" value="HAD-like_SPP"/>
</dbReference>